<evidence type="ECO:0000256" key="5">
    <source>
        <dbReference type="ARBA" id="ARBA00023136"/>
    </source>
</evidence>
<dbReference type="OMA" id="GLKTDRM"/>
<proteinExistence type="inferred from homology"/>
<keyword evidence="4 6" id="KW-1133">Transmembrane helix</keyword>
<accession>A0A813KVH0</accession>
<dbReference type="Pfam" id="PF04505">
    <property type="entry name" value="CD225"/>
    <property type="match status" value="1"/>
</dbReference>
<feature type="transmembrane region" description="Helical" evidence="6">
    <location>
        <begin position="105"/>
        <end position="123"/>
    </location>
</feature>
<dbReference type="EMBL" id="CAJNNW010032521">
    <property type="protein sequence ID" value="CAE8713740.1"/>
    <property type="molecule type" value="Genomic_DNA"/>
</dbReference>
<dbReference type="OrthoDB" id="331170at2759"/>
<evidence type="ECO:0000256" key="3">
    <source>
        <dbReference type="ARBA" id="ARBA00022692"/>
    </source>
</evidence>
<keyword evidence="10" id="KW-1185">Reference proteome</keyword>
<comment type="subcellular location">
    <subcellularLocation>
        <location evidence="1">Membrane</location>
    </subcellularLocation>
</comment>
<feature type="transmembrane region" description="Helical" evidence="6">
    <location>
        <begin position="187"/>
        <end position="206"/>
    </location>
</feature>
<reference evidence="8" key="1">
    <citation type="submission" date="2021-02" db="EMBL/GenBank/DDBJ databases">
        <authorList>
            <person name="Dougan E. K."/>
            <person name="Rhodes N."/>
            <person name="Thang M."/>
            <person name="Chan C."/>
        </authorList>
    </citation>
    <scope>NUCLEOTIDE SEQUENCE</scope>
</reference>
<dbReference type="Proteomes" id="UP000654075">
    <property type="component" value="Unassembled WGS sequence"/>
</dbReference>
<evidence type="ECO:0000313" key="10">
    <source>
        <dbReference type="Proteomes" id="UP000654075"/>
    </source>
</evidence>
<feature type="transmembrane region" description="Helical" evidence="6">
    <location>
        <begin position="12"/>
        <end position="36"/>
    </location>
</feature>
<protein>
    <submittedName>
        <fullName evidence="8">Uncharacterized protein</fullName>
    </submittedName>
</protein>
<evidence type="ECO:0000256" key="1">
    <source>
        <dbReference type="ARBA" id="ARBA00004370"/>
    </source>
</evidence>
<feature type="transmembrane region" description="Helical" evidence="6">
    <location>
        <begin position="227"/>
        <end position="250"/>
    </location>
</feature>
<evidence type="ECO:0000313" key="7">
    <source>
        <dbReference type="EMBL" id="CAE8595691.1"/>
    </source>
</evidence>
<sequence length="281" mass="30436">MGLSKRMGAEIANVVSFLGLGTSLFTIILGLVYVWYHPPSFKLMWDECGWTDPDEYTLWVDCNASWTSSWGLTGLPKFVPLLMGITGSVMHRPVLLQVMGFPKNFLQYGIWLIVQGIFANFGYDGKLGVINGWLSIFLGFTCVVCQVFGLKTDRMLELTGESALNCANTKAADSNENADEDVKDHTALAIISCFFFPPTGIFALLASRQAAAANKSGDRLAARKSRGRAITLMQFSLALGVIVIGSSTIISVTNGKVAPPAAVEDYEDYDFGDDDGDGDVA</sequence>
<name>A0A813KVH0_POLGL</name>
<dbReference type="AlphaFoldDB" id="A0A813KVH0"/>
<dbReference type="InterPro" id="IPR007593">
    <property type="entry name" value="CD225/Dispanin_fam"/>
</dbReference>
<comment type="similarity">
    <text evidence="2">Belongs to the CD225/Dispanin family.</text>
</comment>
<dbReference type="EMBL" id="CAJNNV010008040">
    <property type="protein sequence ID" value="CAE8595691.1"/>
    <property type="molecule type" value="Genomic_DNA"/>
</dbReference>
<dbReference type="Proteomes" id="UP000626109">
    <property type="component" value="Unassembled WGS sequence"/>
</dbReference>
<gene>
    <name evidence="7" type="ORF">PGLA1383_LOCUS14197</name>
    <name evidence="8" type="ORF">PGLA2088_LOCUS37647</name>
</gene>
<evidence type="ECO:0000256" key="4">
    <source>
        <dbReference type="ARBA" id="ARBA00022989"/>
    </source>
</evidence>
<evidence type="ECO:0000313" key="8">
    <source>
        <dbReference type="EMBL" id="CAE8713740.1"/>
    </source>
</evidence>
<keyword evidence="5 6" id="KW-0472">Membrane</keyword>
<feature type="transmembrane region" description="Helical" evidence="6">
    <location>
        <begin position="130"/>
        <end position="149"/>
    </location>
</feature>
<comment type="caution">
    <text evidence="8">The sequence shown here is derived from an EMBL/GenBank/DDBJ whole genome shotgun (WGS) entry which is preliminary data.</text>
</comment>
<organism evidence="8 9">
    <name type="scientific">Polarella glacialis</name>
    <name type="common">Dinoflagellate</name>
    <dbReference type="NCBI Taxonomy" id="89957"/>
    <lineage>
        <taxon>Eukaryota</taxon>
        <taxon>Sar</taxon>
        <taxon>Alveolata</taxon>
        <taxon>Dinophyceae</taxon>
        <taxon>Suessiales</taxon>
        <taxon>Suessiaceae</taxon>
        <taxon>Polarella</taxon>
    </lineage>
</organism>
<evidence type="ECO:0000256" key="2">
    <source>
        <dbReference type="ARBA" id="ARBA00006843"/>
    </source>
</evidence>
<evidence type="ECO:0000256" key="6">
    <source>
        <dbReference type="SAM" id="Phobius"/>
    </source>
</evidence>
<keyword evidence="3 6" id="KW-0812">Transmembrane</keyword>
<evidence type="ECO:0000313" key="9">
    <source>
        <dbReference type="Proteomes" id="UP000626109"/>
    </source>
</evidence>
<dbReference type="GO" id="GO:0016020">
    <property type="term" value="C:membrane"/>
    <property type="evidence" value="ECO:0007669"/>
    <property type="project" value="UniProtKB-SubCell"/>
</dbReference>